<dbReference type="AlphaFoldDB" id="B4IRT9"/>
<name>B4IRT9_DROPE</name>
<dbReference type="EMBL" id="CH695979">
    <property type="protein sequence ID" value="EDW38787.1"/>
    <property type="molecule type" value="Genomic_DNA"/>
</dbReference>
<reference evidence="1 2" key="1">
    <citation type="journal article" date="2007" name="Nature">
        <title>Evolution of genes and genomes on the Drosophila phylogeny.</title>
        <authorList>
            <consortium name="Drosophila 12 Genomes Consortium"/>
            <person name="Clark A.G."/>
            <person name="Eisen M.B."/>
            <person name="Smith D.R."/>
            <person name="Bergman C.M."/>
            <person name="Oliver B."/>
            <person name="Markow T.A."/>
            <person name="Kaufman T.C."/>
            <person name="Kellis M."/>
            <person name="Gelbart W."/>
            <person name="Iyer V.N."/>
            <person name="Pollard D.A."/>
            <person name="Sackton T.B."/>
            <person name="Larracuente A.M."/>
            <person name="Singh N.D."/>
            <person name="Abad J.P."/>
            <person name="Abt D.N."/>
            <person name="Adryan B."/>
            <person name="Aguade M."/>
            <person name="Akashi H."/>
            <person name="Anderson W.W."/>
            <person name="Aquadro C.F."/>
            <person name="Ardell D.H."/>
            <person name="Arguello R."/>
            <person name="Artieri C.G."/>
            <person name="Barbash D.A."/>
            <person name="Barker D."/>
            <person name="Barsanti P."/>
            <person name="Batterham P."/>
            <person name="Batzoglou S."/>
            <person name="Begun D."/>
            <person name="Bhutkar A."/>
            <person name="Blanco E."/>
            <person name="Bosak S.A."/>
            <person name="Bradley R.K."/>
            <person name="Brand A.D."/>
            <person name="Brent M.R."/>
            <person name="Brooks A.N."/>
            <person name="Brown R.H."/>
            <person name="Butlin R.K."/>
            <person name="Caggese C."/>
            <person name="Calvi B.R."/>
            <person name="Bernardo de Carvalho A."/>
            <person name="Caspi A."/>
            <person name="Castrezana S."/>
            <person name="Celniker S.E."/>
            <person name="Chang J.L."/>
            <person name="Chapple C."/>
            <person name="Chatterji S."/>
            <person name="Chinwalla A."/>
            <person name="Civetta A."/>
            <person name="Clifton S.W."/>
            <person name="Comeron J.M."/>
            <person name="Costello J.C."/>
            <person name="Coyne J.A."/>
            <person name="Daub J."/>
            <person name="David R.G."/>
            <person name="Delcher A.L."/>
            <person name="Delehaunty K."/>
            <person name="Do C.B."/>
            <person name="Ebling H."/>
            <person name="Edwards K."/>
            <person name="Eickbush T."/>
            <person name="Evans J.D."/>
            <person name="Filipski A."/>
            <person name="Findeiss S."/>
            <person name="Freyhult E."/>
            <person name="Fulton L."/>
            <person name="Fulton R."/>
            <person name="Garcia A.C."/>
            <person name="Gardiner A."/>
            <person name="Garfield D.A."/>
            <person name="Garvin B.E."/>
            <person name="Gibson G."/>
            <person name="Gilbert D."/>
            <person name="Gnerre S."/>
            <person name="Godfrey J."/>
            <person name="Good R."/>
            <person name="Gotea V."/>
            <person name="Gravely B."/>
            <person name="Greenberg A.J."/>
            <person name="Griffiths-Jones S."/>
            <person name="Gross S."/>
            <person name="Guigo R."/>
            <person name="Gustafson E.A."/>
            <person name="Haerty W."/>
            <person name="Hahn M.W."/>
            <person name="Halligan D.L."/>
            <person name="Halpern A.L."/>
            <person name="Halter G.M."/>
            <person name="Han M.V."/>
            <person name="Heger A."/>
            <person name="Hillier L."/>
            <person name="Hinrichs A.S."/>
            <person name="Holmes I."/>
            <person name="Hoskins R.A."/>
            <person name="Hubisz M.J."/>
            <person name="Hultmark D."/>
            <person name="Huntley M.A."/>
            <person name="Jaffe D.B."/>
            <person name="Jagadeeshan S."/>
            <person name="Jeck W.R."/>
            <person name="Johnson J."/>
            <person name="Jones C.D."/>
            <person name="Jordan W.C."/>
            <person name="Karpen G.H."/>
            <person name="Kataoka E."/>
            <person name="Keightley P.D."/>
            <person name="Kheradpour P."/>
            <person name="Kirkness E.F."/>
            <person name="Koerich L.B."/>
            <person name="Kristiansen K."/>
            <person name="Kudrna D."/>
            <person name="Kulathinal R.J."/>
            <person name="Kumar S."/>
            <person name="Kwok R."/>
            <person name="Lander E."/>
            <person name="Langley C.H."/>
            <person name="Lapoint R."/>
            <person name="Lazzaro B.P."/>
            <person name="Lee S.J."/>
            <person name="Levesque L."/>
            <person name="Li R."/>
            <person name="Lin C.F."/>
            <person name="Lin M.F."/>
            <person name="Lindblad-Toh K."/>
            <person name="Llopart A."/>
            <person name="Long M."/>
            <person name="Low L."/>
            <person name="Lozovsky E."/>
            <person name="Lu J."/>
            <person name="Luo M."/>
            <person name="Machado C.A."/>
            <person name="Makalowski W."/>
            <person name="Marzo M."/>
            <person name="Matsuda M."/>
            <person name="Matzkin L."/>
            <person name="McAllister B."/>
            <person name="McBride C.S."/>
            <person name="McKernan B."/>
            <person name="McKernan K."/>
            <person name="Mendez-Lago M."/>
            <person name="Minx P."/>
            <person name="Mollenhauer M.U."/>
            <person name="Montooth K."/>
            <person name="Mount S.M."/>
            <person name="Mu X."/>
            <person name="Myers E."/>
            <person name="Negre B."/>
            <person name="Newfeld S."/>
            <person name="Nielsen R."/>
            <person name="Noor M.A."/>
            <person name="O'Grady P."/>
            <person name="Pachter L."/>
            <person name="Papaceit M."/>
            <person name="Parisi M.J."/>
            <person name="Parisi M."/>
            <person name="Parts L."/>
            <person name="Pedersen J.S."/>
            <person name="Pesole G."/>
            <person name="Phillippy A.M."/>
            <person name="Ponting C.P."/>
            <person name="Pop M."/>
            <person name="Porcelli D."/>
            <person name="Powell J.R."/>
            <person name="Prohaska S."/>
            <person name="Pruitt K."/>
            <person name="Puig M."/>
            <person name="Quesneville H."/>
            <person name="Ram K.R."/>
            <person name="Rand D."/>
            <person name="Rasmussen M.D."/>
            <person name="Reed L.K."/>
            <person name="Reenan R."/>
            <person name="Reily A."/>
            <person name="Remington K.A."/>
            <person name="Rieger T.T."/>
            <person name="Ritchie M.G."/>
            <person name="Robin C."/>
            <person name="Rogers Y.H."/>
            <person name="Rohde C."/>
            <person name="Rozas J."/>
            <person name="Rubenfield M.J."/>
            <person name="Ruiz A."/>
            <person name="Russo S."/>
            <person name="Salzberg S.L."/>
            <person name="Sanchez-Gracia A."/>
            <person name="Saranga D.J."/>
            <person name="Sato H."/>
            <person name="Schaeffer S.W."/>
            <person name="Schatz M.C."/>
            <person name="Schlenke T."/>
            <person name="Schwartz R."/>
            <person name="Segarra C."/>
            <person name="Singh R.S."/>
            <person name="Sirot L."/>
            <person name="Sirota M."/>
            <person name="Sisneros N.B."/>
            <person name="Smith C.D."/>
            <person name="Smith T.F."/>
            <person name="Spieth J."/>
            <person name="Stage D.E."/>
            <person name="Stark A."/>
            <person name="Stephan W."/>
            <person name="Strausberg R.L."/>
            <person name="Strempel S."/>
            <person name="Sturgill D."/>
            <person name="Sutton G."/>
            <person name="Sutton G.G."/>
            <person name="Tao W."/>
            <person name="Teichmann S."/>
            <person name="Tobari Y.N."/>
            <person name="Tomimura Y."/>
            <person name="Tsolas J.M."/>
            <person name="Valente V.L."/>
            <person name="Venter E."/>
            <person name="Venter J.C."/>
            <person name="Vicario S."/>
            <person name="Vieira F.G."/>
            <person name="Vilella A.J."/>
            <person name="Villasante A."/>
            <person name="Walenz B."/>
            <person name="Wang J."/>
            <person name="Wasserman M."/>
            <person name="Watts T."/>
            <person name="Wilson D."/>
            <person name="Wilson R.K."/>
            <person name="Wing R.A."/>
            <person name="Wolfner M.F."/>
            <person name="Wong A."/>
            <person name="Wong G.K."/>
            <person name="Wu C.I."/>
            <person name="Wu G."/>
            <person name="Yamamoto D."/>
            <person name="Yang H.P."/>
            <person name="Yang S.P."/>
            <person name="Yorke J.A."/>
            <person name="Yoshida K."/>
            <person name="Zdobnov E."/>
            <person name="Zhang P."/>
            <person name="Zhang Y."/>
            <person name="Zimin A.V."/>
            <person name="Baldwin J."/>
            <person name="Abdouelleil A."/>
            <person name="Abdulkadir J."/>
            <person name="Abebe A."/>
            <person name="Abera B."/>
            <person name="Abreu J."/>
            <person name="Acer S.C."/>
            <person name="Aftuck L."/>
            <person name="Alexander A."/>
            <person name="An P."/>
            <person name="Anderson E."/>
            <person name="Anderson S."/>
            <person name="Arachi H."/>
            <person name="Azer M."/>
            <person name="Bachantsang P."/>
            <person name="Barry A."/>
            <person name="Bayul T."/>
            <person name="Berlin A."/>
            <person name="Bessette D."/>
            <person name="Bloom T."/>
            <person name="Blye J."/>
            <person name="Boguslavskiy L."/>
            <person name="Bonnet C."/>
            <person name="Boukhgalter B."/>
            <person name="Bourzgui I."/>
            <person name="Brown A."/>
            <person name="Cahill P."/>
            <person name="Channer S."/>
            <person name="Cheshatsang Y."/>
            <person name="Chuda L."/>
            <person name="Citroen M."/>
            <person name="Collymore A."/>
            <person name="Cooke P."/>
            <person name="Costello M."/>
            <person name="D'Aco K."/>
            <person name="Daza R."/>
            <person name="De Haan G."/>
            <person name="DeGray S."/>
            <person name="DeMaso C."/>
            <person name="Dhargay N."/>
            <person name="Dooley K."/>
            <person name="Dooley E."/>
            <person name="Doricent M."/>
            <person name="Dorje P."/>
            <person name="Dorjee K."/>
            <person name="Dupes A."/>
            <person name="Elong R."/>
            <person name="Falk J."/>
            <person name="Farina A."/>
            <person name="Faro S."/>
            <person name="Ferguson D."/>
            <person name="Fisher S."/>
            <person name="Foley C.D."/>
            <person name="Franke A."/>
            <person name="Friedrich D."/>
            <person name="Gadbois L."/>
            <person name="Gearin G."/>
            <person name="Gearin C.R."/>
            <person name="Giannoukos G."/>
            <person name="Goode T."/>
            <person name="Graham J."/>
            <person name="Grandbois E."/>
            <person name="Grewal S."/>
            <person name="Gyaltsen K."/>
            <person name="Hafez N."/>
            <person name="Hagos B."/>
            <person name="Hall J."/>
            <person name="Henson C."/>
            <person name="Hollinger A."/>
            <person name="Honan T."/>
            <person name="Huard M.D."/>
            <person name="Hughes L."/>
            <person name="Hurhula B."/>
            <person name="Husby M.E."/>
            <person name="Kamat A."/>
            <person name="Kanga B."/>
            <person name="Kashin S."/>
            <person name="Khazanovich D."/>
            <person name="Kisner P."/>
            <person name="Lance K."/>
            <person name="Lara M."/>
            <person name="Lee W."/>
            <person name="Lennon N."/>
            <person name="Letendre F."/>
            <person name="LeVine R."/>
            <person name="Lipovsky A."/>
            <person name="Liu X."/>
            <person name="Liu J."/>
            <person name="Liu S."/>
            <person name="Lokyitsang T."/>
            <person name="Lokyitsang Y."/>
            <person name="Lubonja R."/>
            <person name="Lui A."/>
            <person name="MacDonald P."/>
            <person name="Magnisalis V."/>
            <person name="Maru K."/>
            <person name="Matthews C."/>
            <person name="McCusker W."/>
            <person name="McDonough S."/>
            <person name="Mehta T."/>
            <person name="Meldrim J."/>
            <person name="Meneus L."/>
            <person name="Mihai O."/>
            <person name="Mihalev A."/>
            <person name="Mihova T."/>
            <person name="Mittelman R."/>
            <person name="Mlenga V."/>
            <person name="Montmayeur A."/>
            <person name="Mulrain L."/>
            <person name="Navidi A."/>
            <person name="Naylor J."/>
            <person name="Negash T."/>
            <person name="Nguyen T."/>
            <person name="Nguyen N."/>
            <person name="Nicol R."/>
            <person name="Norbu C."/>
            <person name="Norbu N."/>
            <person name="Novod N."/>
            <person name="O'Neill B."/>
            <person name="Osman S."/>
            <person name="Markiewicz E."/>
            <person name="Oyono O.L."/>
            <person name="Patti C."/>
            <person name="Phunkhang P."/>
            <person name="Pierre F."/>
            <person name="Priest M."/>
            <person name="Raghuraman S."/>
            <person name="Rege F."/>
            <person name="Reyes R."/>
            <person name="Rise C."/>
            <person name="Rogov P."/>
            <person name="Ross K."/>
            <person name="Ryan E."/>
            <person name="Settipalli S."/>
            <person name="Shea T."/>
            <person name="Sherpa N."/>
            <person name="Shi L."/>
            <person name="Shih D."/>
            <person name="Sparrow T."/>
            <person name="Spaulding J."/>
            <person name="Stalker J."/>
            <person name="Stange-Thomann N."/>
            <person name="Stavropoulos S."/>
            <person name="Stone C."/>
            <person name="Strader C."/>
            <person name="Tesfaye S."/>
            <person name="Thomson T."/>
            <person name="Thoulutsang Y."/>
            <person name="Thoulutsang D."/>
            <person name="Topham K."/>
            <person name="Topping I."/>
            <person name="Tsamla T."/>
            <person name="Vassiliev H."/>
            <person name="Vo A."/>
            <person name="Wangchuk T."/>
            <person name="Wangdi T."/>
            <person name="Weiand M."/>
            <person name="Wilkinson J."/>
            <person name="Wilson A."/>
            <person name="Yadav S."/>
            <person name="Young G."/>
            <person name="Yu Q."/>
            <person name="Zembek L."/>
            <person name="Zhong D."/>
            <person name="Zimmer A."/>
            <person name="Zwirko Z."/>
            <person name="Jaffe D.B."/>
            <person name="Alvarez P."/>
            <person name="Brockman W."/>
            <person name="Butler J."/>
            <person name="Chin C."/>
            <person name="Gnerre S."/>
            <person name="Grabherr M."/>
            <person name="Kleber M."/>
            <person name="Mauceli E."/>
            <person name="MacCallum I."/>
        </authorList>
    </citation>
    <scope>NUCLEOTIDE SEQUENCE [LARGE SCALE GENOMIC DNA]</scope>
    <source>
        <strain evidence="2">MSH-3 / Tucson 14011-0111.49</strain>
    </source>
</reference>
<evidence type="ECO:0000313" key="2">
    <source>
        <dbReference type="Proteomes" id="UP000008744"/>
    </source>
</evidence>
<accession>B4IRT9</accession>
<dbReference type="Proteomes" id="UP000008744">
    <property type="component" value="Unassembled WGS sequence"/>
</dbReference>
<protein>
    <submittedName>
        <fullName evidence="1">GL13177</fullName>
    </submittedName>
</protein>
<evidence type="ECO:0000313" key="1">
    <source>
        <dbReference type="EMBL" id="EDW38787.1"/>
    </source>
</evidence>
<keyword evidence="2" id="KW-1185">Reference proteome</keyword>
<gene>
    <name evidence="1" type="primary">Dper\GL13177</name>
    <name evidence="1" type="ORF">Dper_GL13177</name>
</gene>
<dbReference type="PhylomeDB" id="B4IRT9"/>
<organism evidence="2">
    <name type="scientific">Drosophila persimilis</name>
    <name type="common">Fruit fly</name>
    <dbReference type="NCBI Taxonomy" id="7234"/>
    <lineage>
        <taxon>Eukaryota</taxon>
        <taxon>Metazoa</taxon>
        <taxon>Ecdysozoa</taxon>
        <taxon>Arthropoda</taxon>
        <taxon>Hexapoda</taxon>
        <taxon>Insecta</taxon>
        <taxon>Pterygota</taxon>
        <taxon>Neoptera</taxon>
        <taxon>Endopterygota</taxon>
        <taxon>Diptera</taxon>
        <taxon>Brachycera</taxon>
        <taxon>Muscomorpha</taxon>
        <taxon>Ephydroidea</taxon>
        <taxon>Drosophilidae</taxon>
        <taxon>Drosophila</taxon>
        <taxon>Sophophora</taxon>
    </lineage>
</organism>
<sequence>MIENSAIDSMCVMSTQPNSAEQRQQSVDAKVDKLQHNIPKKPKAHGPKVDDNGNKASLCYYHNTFGDRARKCRPDCRYYQQLG</sequence>
<dbReference type="HOGENOM" id="CLU_178003_0_0_1"/>
<proteinExistence type="predicted"/>